<dbReference type="PROSITE" id="PS51257">
    <property type="entry name" value="PROKAR_LIPOPROTEIN"/>
    <property type="match status" value="1"/>
</dbReference>
<evidence type="ECO:0000313" key="2">
    <source>
        <dbReference type="EMBL" id="MQQ08198.1"/>
    </source>
</evidence>
<dbReference type="Gene3D" id="3.40.50.1820">
    <property type="entry name" value="alpha/beta hydrolase"/>
    <property type="match status" value="1"/>
</dbReference>
<dbReference type="Pfam" id="PF05990">
    <property type="entry name" value="DUF900"/>
    <property type="match status" value="1"/>
</dbReference>
<keyword evidence="2" id="KW-0378">Hydrolase</keyword>
<dbReference type="InterPro" id="IPR010297">
    <property type="entry name" value="DUF900_hydrolase"/>
</dbReference>
<evidence type="ECO:0000313" key="3">
    <source>
        <dbReference type="Proteomes" id="UP000444174"/>
    </source>
</evidence>
<organism evidence="2 3">
    <name type="scientific">Tritonibacter litoralis</name>
    <dbReference type="NCBI Taxonomy" id="2662264"/>
    <lineage>
        <taxon>Bacteria</taxon>
        <taxon>Pseudomonadati</taxon>
        <taxon>Pseudomonadota</taxon>
        <taxon>Alphaproteobacteria</taxon>
        <taxon>Rhodobacterales</taxon>
        <taxon>Paracoccaceae</taxon>
        <taxon>Tritonibacter</taxon>
    </lineage>
</organism>
<name>A0A843YEA9_9RHOB</name>
<keyword evidence="3" id="KW-1185">Reference proteome</keyword>
<feature type="signal peptide" evidence="1">
    <location>
        <begin position="1"/>
        <end position="25"/>
    </location>
</feature>
<dbReference type="PANTHER" id="PTHR36513">
    <property type="entry name" value="ABC TRANSMEMBRANE TYPE-1 DOMAIN-CONTAINING PROTEIN"/>
    <property type="match status" value="1"/>
</dbReference>
<sequence length="369" mass="40410">MPKVPGALLSIAVLLLAACAQDRNAAPIVPEAAEIGHQEVVFGATTRRFDGTSFDFHRSPDIRLLELEVSVPANRLSGTLPLGGGDPNPETDFVLTGQTFHSPQSFARSIKDSLKTVPPYQREVTIFVHGFNNTFGEAAFRTAQLKHDIEIPGAMIFYAWPSRGAALGYAYDEDSALFARDGLERLLRKTREATGRPVIVVAHSLGTQLTMEALRQIEIGTPGWSANNLAGVVLMSPDLDVDVFRQQVSRFKKLPQPFVIFANSRDRALGISQRIRGTRTRARLGNISSLDRLEDLPVQVIDTSGLKSSRDLNHFPAANSPTLISLLKRLQIEADSIEERSIDLARLLPGRFSQEGGAVRVQLEEAPAQ</sequence>
<dbReference type="RefSeq" id="WP_153215149.1">
    <property type="nucleotide sequence ID" value="NZ_WIBF01000003.1"/>
</dbReference>
<gene>
    <name evidence="2" type="ORF">GFB49_07025</name>
</gene>
<protein>
    <submittedName>
        <fullName evidence="2">Alpha/beta fold hydrolase</fullName>
    </submittedName>
</protein>
<dbReference type="SUPFAM" id="SSF53474">
    <property type="entry name" value="alpha/beta-Hydrolases"/>
    <property type="match status" value="1"/>
</dbReference>
<keyword evidence="1" id="KW-0732">Signal</keyword>
<evidence type="ECO:0000256" key="1">
    <source>
        <dbReference type="SAM" id="SignalP"/>
    </source>
</evidence>
<comment type="caution">
    <text evidence="2">The sequence shown here is derived from an EMBL/GenBank/DDBJ whole genome shotgun (WGS) entry which is preliminary data.</text>
</comment>
<dbReference type="PANTHER" id="PTHR36513:SF1">
    <property type="entry name" value="TRANSMEMBRANE PROTEIN"/>
    <property type="match status" value="1"/>
</dbReference>
<dbReference type="InterPro" id="IPR014586">
    <property type="entry name" value="UCP033909"/>
</dbReference>
<dbReference type="InterPro" id="IPR029058">
    <property type="entry name" value="AB_hydrolase_fold"/>
</dbReference>
<proteinExistence type="predicted"/>
<dbReference type="AlphaFoldDB" id="A0A843YEA9"/>
<feature type="chain" id="PRO_5032884650" evidence="1">
    <location>
        <begin position="26"/>
        <end position="369"/>
    </location>
</feature>
<dbReference type="EMBL" id="WIBF01000003">
    <property type="protein sequence ID" value="MQQ08198.1"/>
    <property type="molecule type" value="Genomic_DNA"/>
</dbReference>
<reference evidence="2 3" key="1">
    <citation type="submission" date="2019-10" db="EMBL/GenBank/DDBJ databases">
        <title>Epibacterium sp. nov., isolated from seawater.</title>
        <authorList>
            <person name="Zhang X."/>
            <person name="Li N."/>
        </authorList>
    </citation>
    <scope>NUCLEOTIDE SEQUENCE [LARGE SCALE GENOMIC DNA]</scope>
    <source>
        <strain evidence="2 3">SM1979</strain>
    </source>
</reference>
<dbReference type="GO" id="GO:0016787">
    <property type="term" value="F:hydrolase activity"/>
    <property type="evidence" value="ECO:0007669"/>
    <property type="project" value="UniProtKB-KW"/>
</dbReference>
<accession>A0A843YEA9</accession>
<dbReference type="Proteomes" id="UP000444174">
    <property type="component" value="Unassembled WGS sequence"/>
</dbReference>
<dbReference type="PIRSF" id="PIRSF033909">
    <property type="entry name" value="UCP033909"/>
    <property type="match status" value="1"/>
</dbReference>